<dbReference type="OrthoDB" id="3945418at2759"/>
<keyword evidence="4 8" id="KW-0560">Oxidoreductase</keyword>
<dbReference type="Proteomes" id="UP000799437">
    <property type="component" value="Unassembled WGS sequence"/>
</dbReference>
<dbReference type="PRINTS" id="PR00463">
    <property type="entry name" value="EP450I"/>
</dbReference>
<dbReference type="Pfam" id="PF00067">
    <property type="entry name" value="p450"/>
    <property type="match status" value="1"/>
</dbReference>
<evidence type="ECO:0000256" key="6">
    <source>
        <dbReference type="ARBA" id="ARBA00023033"/>
    </source>
</evidence>
<evidence type="ECO:0000256" key="3">
    <source>
        <dbReference type="ARBA" id="ARBA00022723"/>
    </source>
</evidence>
<dbReference type="CDD" id="cd11062">
    <property type="entry name" value="CYP58-like"/>
    <property type="match status" value="1"/>
</dbReference>
<dbReference type="GO" id="GO:0004497">
    <property type="term" value="F:monooxygenase activity"/>
    <property type="evidence" value="ECO:0007669"/>
    <property type="project" value="UniProtKB-KW"/>
</dbReference>
<proteinExistence type="inferred from homology"/>
<organism evidence="10 11">
    <name type="scientific">Pseudovirgaria hyperparasitica</name>
    <dbReference type="NCBI Taxonomy" id="470096"/>
    <lineage>
        <taxon>Eukaryota</taxon>
        <taxon>Fungi</taxon>
        <taxon>Dikarya</taxon>
        <taxon>Ascomycota</taxon>
        <taxon>Pezizomycotina</taxon>
        <taxon>Dothideomycetes</taxon>
        <taxon>Dothideomycetes incertae sedis</taxon>
        <taxon>Acrospermales</taxon>
        <taxon>Acrospermaceae</taxon>
        <taxon>Pseudovirgaria</taxon>
    </lineage>
</organism>
<evidence type="ECO:0000256" key="1">
    <source>
        <dbReference type="ARBA" id="ARBA00001971"/>
    </source>
</evidence>
<dbReference type="AlphaFoldDB" id="A0A6A6W3G6"/>
<dbReference type="GO" id="GO:0016705">
    <property type="term" value="F:oxidoreductase activity, acting on paired donors, with incorporation or reduction of molecular oxygen"/>
    <property type="evidence" value="ECO:0007669"/>
    <property type="project" value="InterPro"/>
</dbReference>
<keyword evidence="7 8" id="KW-0349">Heme</keyword>
<dbReference type="InterPro" id="IPR050121">
    <property type="entry name" value="Cytochrome_P450_monoxygenase"/>
</dbReference>
<keyword evidence="11" id="KW-1185">Reference proteome</keyword>
<dbReference type="PRINTS" id="PR00385">
    <property type="entry name" value="P450"/>
</dbReference>
<dbReference type="RefSeq" id="XP_033599939.1">
    <property type="nucleotide sequence ID" value="XM_033744102.1"/>
</dbReference>
<dbReference type="GO" id="GO:0005506">
    <property type="term" value="F:iron ion binding"/>
    <property type="evidence" value="ECO:0007669"/>
    <property type="project" value="InterPro"/>
</dbReference>
<dbReference type="InterPro" id="IPR017972">
    <property type="entry name" value="Cyt_P450_CS"/>
</dbReference>
<comment type="similarity">
    <text evidence="2 8">Belongs to the cytochrome P450 family.</text>
</comment>
<evidence type="ECO:0000256" key="2">
    <source>
        <dbReference type="ARBA" id="ARBA00010617"/>
    </source>
</evidence>
<evidence type="ECO:0000256" key="5">
    <source>
        <dbReference type="ARBA" id="ARBA00023004"/>
    </source>
</evidence>
<name>A0A6A6W3G6_9PEZI</name>
<dbReference type="InterPro" id="IPR036396">
    <property type="entry name" value="Cyt_P450_sf"/>
</dbReference>
<keyword evidence="3 7" id="KW-0479">Metal-binding</keyword>
<evidence type="ECO:0000256" key="8">
    <source>
        <dbReference type="RuleBase" id="RU000461"/>
    </source>
</evidence>
<dbReference type="Gene3D" id="1.10.630.10">
    <property type="entry name" value="Cytochrome P450"/>
    <property type="match status" value="1"/>
</dbReference>
<dbReference type="GO" id="GO:0020037">
    <property type="term" value="F:heme binding"/>
    <property type="evidence" value="ECO:0007669"/>
    <property type="project" value="InterPro"/>
</dbReference>
<dbReference type="PANTHER" id="PTHR24305">
    <property type="entry name" value="CYTOCHROME P450"/>
    <property type="match status" value="1"/>
</dbReference>
<dbReference type="SUPFAM" id="SSF48264">
    <property type="entry name" value="Cytochrome P450"/>
    <property type="match status" value="1"/>
</dbReference>
<evidence type="ECO:0000256" key="9">
    <source>
        <dbReference type="SAM" id="Phobius"/>
    </source>
</evidence>
<evidence type="ECO:0000313" key="10">
    <source>
        <dbReference type="EMBL" id="KAF2757488.1"/>
    </source>
</evidence>
<gene>
    <name evidence="10" type="ORF">EJ05DRAFT_476740</name>
</gene>
<evidence type="ECO:0000313" key="11">
    <source>
        <dbReference type="Proteomes" id="UP000799437"/>
    </source>
</evidence>
<reference evidence="10" key="1">
    <citation type="journal article" date="2020" name="Stud. Mycol.">
        <title>101 Dothideomycetes genomes: a test case for predicting lifestyles and emergence of pathogens.</title>
        <authorList>
            <person name="Haridas S."/>
            <person name="Albert R."/>
            <person name="Binder M."/>
            <person name="Bloem J."/>
            <person name="Labutti K."/>
            <person name="Salamov A."/>
            <person name="Andreopoulos B."/>
            <person name="Baker S."/>
            <person name="Barry K."/>
            <person name="Bills G."/>
            <person name="Bluhm B."/>
            <person name="Cannon C."/>
            <person name="Castanera R."/>
            <person name="Culley D."/>
            <person name="Daum C."/>
            <person name="Ezra D."/>
            <person name="Gonzalez J."/>
            <person name="Henrissat B."/>
            <person name="Kuo A."/>
            <person name="Liang C."/>
            <person name="Lipzen A."/>
            <person name="Lutzoni F."/>
            <person name="Magnuson J."/>
            <person name="Mondo S."/>
            <person name="Nolan M."/>
            <person name="Ohm R."/>
            <person name="Pangilinan J."/>
            <person name="Park H.-J."/>
            <person name="Ramirez L."/>
            <person name="Alfaro M."/>
            <person name="Sun H."/>
            <person name="Tritt A."/>
            <person name="Yoshinaga Y."/>
            <person name="Zwiers L.-H."/>
            <person name="Turgeon B."/>
            <person name="Goodwin S."/>
            <person name="Spatafora J."/>
            <person name="Crous P."/>
            <person name="Grigoriev I."/>
        </authorList>
    </citation>
    <scope>NUCLEOTIDE SEQUENCE</scope>
    <source>
        <strain evidence="10">CBS 121739</strain>
    </source>
</reference>
<keyword evidence="9" id="KW-0472">Membrane</keyword>
<sequence>MIVTVIQILLLSFPFYFIALAFYRLFLDPLSRIPGPKIAAITRYYEAYYDVVKKGQYTFKLRELHAKYGPIVRISPYEIHIHDPAFYEKLYRQDGRWNKYGWAWDALNGPGATIHTVDHDLHRRRRVPVNPYFSKASVARKHGMIQGHVKELLDRLDESAAAGSTVNIGGALTALAYDVATDFVLGKSYGLLQHPTFNVTMTKVGQSGGAIWRVSKHIRGYMKLMKKIPSRFMQKTDPAFVEWFKFASEIRSIVSNTITTHGTAAQSDNKAARNAIDVILDSDLPPEEKLPMRIQQDISVFVGAGTETSSSVLRMMLYHVYTTPSILHTLRAELLDSAVDPLSDPVSKLEQLPYLTAVLTEGMRLSPGLVTRAARIAPDRDIVYADSFKIPAGTPVSMTIYNMHMDPSIHADPKRFDPERWLVKPGEKKPFWAGFGRGTRICIGMHVAWAEIYTAFAALVLRYDVKFKDDVGAQDVDCIADAMVPATARVNGIIGWVSRRES</sequence>
<keyword evidence="9" id="KW-0812">Transmembrane</keyword>
<keyword evidence="5 7" id="KW-0408">Iron</keyword>
<dbReference type="PROSITE" id="PS00086">
    <property type="entry name" value="CYTOCHROME_P450"/>
    <property type="match status" value="1"/>
</dbReference>
<dbReference type="PANTHER" id="PTHR24305:SF157">
    <property type="entry name" value="N-ACETYLTRYPTOPHAN 6-HYDROXYLASE IVOC-RELATED"/>
    <property type="match status" value="1"/>
</dbReference>
<evidence type="ECO:0000256" key="4">
    <source>
        <dbReference type="ARBA" id="ARBA00023002"/>
    </source>
</evidence>
<feature type="transmembrane region" description="Helical" evidence="9">
    <location>
        <begin position="6"/>
        <end position="27"/>
    </location>
</feature>
<comment type="cofactor">
    <cofactor evidence="1 7">
        <name>heme</name>
        <dbReference type="ChEBI" id="CHEBI:30413"/>
    </cofactor>
</comment>
<feature type="binding site" description="axial binding residue" evidence="7">
    <location>
        <position position="442"/>
    </location>
    <ligand>
        <name>heme</name>
        <dbReference type="ChEBI" id="CHEBI:30413"/>
    </ligand>
    <ligandPart>
        <name>Fe</name>
        <dbReference type="ChEBI" id="CHEBI:18248"/>
    </ligandPart>
</feature>
<keyword evidence="6 8" id="KW-0503">Monooxygenase</keyword>
<evidence type="ECO:0000256" key="7">
    <source>
        <dbReference type="PIRSR" id="PIRSR602401-1"/>
    </source>
</evidence>
<dbReference type="InterPro" id="IPR002401">
    <property type="entry name" value="Cyt_P450_E_grp-I"/>
</dbReference>
<protein>
    <submittedName>
        <fullName evidence="10">Trichodiene oxygenase</fullName>
    </submittedName>
</protein>
<accession>A0A6A6W3G6</accession>
<keyword evidence="9" id="KW-1133">Transmembrane helix</keyword>
<dbReference type="EMBL" id="ML996573">
    <property type="protein sequence ID" value="KAF2757488.1"/>
    <property type="molecule type" value="Genomic_DNA"/>
</dbReference>
<dbReference type="GeneID" id="54485156"/>
<dbReference type="InterPro" id="IPR001128">
    <property type="entry name" value="Cyt_P450"/>
</dbReference>